<dbReference type="AlphaFoldDB" id="A1CVS5"/>
<name>A1CVS5_NEOFI</name>
<protein>
    <recommendedName>
        <fullName evidence="3">TLDc domain-containing protein</fullName>
    </recommendedName>
</protein>
<dbReference type="OMA" id="EYPPAEH"/>
<evidence type="ECO:0000313" key="1">
    <source>
        <dbReference type="EMBL" id="EAW24727.1"/>
    </source>
</evidence>
<dbReference type="EMBL" id="DS027685">
    <property type="protein sequence ID" value="EAW24727.1"/>
    <property type="molecule type" value="Genomic_DNA"/>
</dbReference>
<dbReference type="VEuPathDB" id="FungiDB:NFIA_102110"/>
<evidence type="ECO:0000313" key="2">
    <source>
        <dbReference type="Proteomes" id="UP000006702"/>
    </source>
</evidence>
<dbReference type="eggNOG" id="ENOG502STYN">
    <property type="taxonomic scope" value="Eukaryota"/>
</dbReference>
<dbReference type="HOGENOM" id="CLU_608459_0_0_1"/>
<reference evidence="2" key="1">
    <citation type="journal article" date="2008" name="PLoS Genet.">
        <title>Genomic islands in the pathogenic filamentous fungus Aspergillus fumigatus.</title>
        <authorList>
            <person name="Fedorova N.D."/>
            <person name="Khaldi N."/>
            <person name="Joardar V.S."/>
            <person name="Maiti R."/>
            <person name="Amedeo P."/>
            <person name="Anderson M.J."/>
            <person name="Crabtree J."/>
            <person name="Silva J.C."/>
            <person name="Badger J.H."/>
            <person name="Albarraq A."/>
            <person name="Angiuoli S."/>
            <person name="Bussey H."/>
            <person name="Bowyer P."/>
            <person name="Cotty P.J."/>
            <person name="Dyer P.S."/>
            <person name="Egan A."/>
            <person name="Galens K."/>
            <person name="Fraser-Liggett C.M."/>
            <person name="Haas B.J."/>
            <person name="Inman J.M."/>
            <person name="Kent R."/>
            <person name="Lemieux S."/>
            <person name="Malavazi I."/>
            <person name="Orvis J."/>
            <person name="Roemer T."/>
            <person name="Ronning C.M."/>
            <person name="Sundaram J.P."/>
            <person name="Sutton G."/>
            <person name="Turner G."/>
            <person name="Venter J.C."/>
            <person name="White O.R."/>
            <person name="Whitty B.R."/>
            <person name="Youngman P."/>
            <person name="Wolfe K.H."/>
            <person name="Goldman G.H."/>
            <person name="Wortman J.R."/>
            <person name="Jiang B."/>
            <person name="Denning D.W."/>
            <person name="Nierman W.C."/>
        </authorList>
    </citation>
    <scope>NUCLEOTIDE SEQUENCE [LARGE SCALE GENOMIC DNA]</scope>
    <source>
        <strain evidence="2">ATCC 1020 / DSM 3700 / CBS 544.65 / FGSC A1164 / JCM 1740 / NRRL 181 / WB 181</strain>
    </source>
</reference>
<accession>A1CVS5</accession>
<dbReference type="KEGG" id="nfi:NFIA_102110"/>
<dbReference type="GeneID" id="4593660"/>
<dbReference type="OrthoDB" id="4436136at2759"/>
<gene>
    <name evidence="1" type="ORF">NFIA_102110</name>
</gene>
<dbReference type="Proteomes" id="UP000006702">
    <property type="component" value="Unassembled WGS sequence"/>
</dbReference>
<sequence>MSQDVLRTGMIILLRLNGGKLLEQDDGKASLIYPDRLNAAQRTLLFQSMADMQATTSDTHRNAEDDFHLQKALDLITYGNFSRNPWFPTAVTKGPEYPPAEHFPSSNSTLTNGSIPLKDFRSLLRLMLLTQLHVAGIEPDEFTSCLAQVETVTDCLLAAFQERNATDSTGISFATFDQQNLFLGLPRVFGPLHSVKPLPSEKLPSSVGDAQMLLRKLFASSTKTQPPPEGLITNLPLLSLLSMALPQDFPIEAQKRLYSSGEIDIQQVHTCVSLISTAKIMLVSGKSASESVIFGAYFPKGSSLSGVAKSNLIFQLAPVPRVFYSSEEMLQINPDFSTTDSRLEVSVKDDVLGFIILALQSDSTGVFTAREKGDISLTFDINAVEVFSYEGEFVRVNTFN</sequence>
<keyword evidence="2" id="KW-1185">Reference proteome</keyword>
<evidence type="ECO:0008006" key="3">
    <source>
        <dbReference type="Google" id="ProtNLM"/>
    </source>
</evidence>
<proteinExistence type="predicted"/>
<dbReference type="RefSeq" id="XP_001266624.1">
    <property type="nucleotide sequence ID" value="XM_001266623.1"/>
</dbReference>
<organism evidence="1 2">
    <name type="scientific">Neosartorya fischeri (strain ATCC 1020 / DSM 3700 / CBS 544.65 / FGSC A1164 / JCM 1740 / NRRL 181 / WB 181)</name>
    <name type="common">Aspergillus fischerianus</name>
    <dbReference type="NCBI Taxonomy" id="331117"/>
    <lineage>
        <taxon>Eukaryota</taxon>
        <taxon>Fungi</taxon>
        <taxon>Dikarya</taxon>
        <taxon>Ascomycota</taxon>
        <taxon>Pezizomycotina</taxon>
        <taxon>Eurotiomycetes</taxon>
        <taxon>Eurotiomycetidae</taxon>
        <taxon>Eurotiales</taxon>
        <taxon>Aspergillaceae</taxon>
        <taxon>Aspergillus</taxon>
        <taxon>Aspergillus subgen. Fumigati</taxon>
    </lineage>
</organism>